<feature type="transmembrane region" description="Helical" evidence="1">
    <location>
        <begin position="251"/>
        <end position="269"/>
    </location>
</feature>
<feature type="transmembrane region" description="Helical" evidence="1">
    <location>
        <begin position="331"/>
        <end position="354"/>
    </location>
</feature>
<dbReference type="EMBL" id="NHYD01000964">
    <property type="protein sequence ID" value="PPQ92808.1"/>
    <property type="molecule type" value="Genomic_DNA"/>
</dbReference>
<keyword evidence="3" id="KW-1185">Reference proteome</keyword>
<feature type="transmembrane region" description="Helical" evidence="1">
    <location>
        <begin position="298"/>
        <end position="319"/>
    </location>
</feature>
<feature type="transmembrane region" description="Helical" evidence="1">
    <location>
        <begin position="129"/>
        <end position="149"/>
    </location>
</feature>
<gene>
    <name evidence="2" type="ORF">CVT25_004066</name>
</gene>
<feature type="transmembrane region" description="Helical" evidence="1">
    <location>
        <begin position="186"/>
        <end position="210"/>
    </location>
</feature>
<keyword evidence="1" id="KW-1133">Transmembrane helix</keyword>
<feature type="transmembrane region" description="Helical" evidence="1">
    <location>
        <begin position="360"/>
        <end position="386"/>
    </location>
</feature>
<comment type="caution">
    <text evidence="2">The sequence shown here is derived from an EMBL/GenBank/DDBJ whole genome shotgun (WGS) entry which is preliminary data.</text>
</comment>
<organism evidence="2 3">
    <name type="scientific">Psilocybe cyanescens</name>
    <dbReference type="NCBI Taxonomy" id="93625"/>
    <lineage>
        <taxon>Eukaryota</taxon>
        <taxon>Fungi</taxon>
        <taxon>Dikarya</taxon>
        <taxon>Basidiomycota</taxon>
        <taxon>Agaricomycotina</taxon>
        <taxon>Agaricomycetes</taxon>
        <taxon>Agaricomycetidae</taxon>
        <taxon>Agaricales</taxon>
        <taxon>Agaricineae</taxon>
        <taxon>Strophariaceae</taxon>
        <taxon>Psilocybe</taxon>
    </lineage>
</organism>
<evidence type="ECO:0008006" key="4">
    <source>
        <dbReference type="Google" id="ProtNLM"/>
    </source>
</evidence>
<dbReference type="Proteomes" id="UP000283269">
    <property type="component" value="Unassembled WGS sequence"/>
</dbReference>
<protein>
    <recommendedName>
        <fullName evidence="4">Acyltransferase 3 domain-containing protein</fullName>
    </recommendedName>
</protein>
<keyword evidence="1" id="KW-0472">Membrane</keyword>
<evidence type="ECO:0000313" key="3">
    <source>
        <dbReference type="Proteomes" id="UP000283269"/>
    </source>
</evidence>
<evidence type="ECO:0000256" key="1">
    <source>
        <dbReference type="SAM" id="Phobius"/>
    </source>
</evidence>
<proteinExistence type="predicted"/>
<dbReference type="OrthoDB" id="4141464at2759"/>
<name>A0A409XPY8_PSICY</name>
<accession>A0A409XPY8</accession>
<evidence type="ECO:0000313" key="2">
    <source>
        <dbReference type="EMBL" id="PPQ92808.1"/>
    </source>
</evidence>
<feature type="transmembrane region" description="Helical" evidence="1">
    <location>
        <begin position="222"/>
        <end position="239"/>
    </location>
</feature>
<feature type="transmembrane region" description="Helical" evidence="1">
    <location>
        <begin position="98"/>
        <end position="117"/>
    </location>
</feature>
<keyword evidence="1" id="KW-0812">Transmembrane</keyword>
<reference evidence="2 3" key="1">
    <citation type="journal article" date="2018" name="Evol. Lett.">
        <title>Horizontal gene cluster transfer increased hallucinogenic mushroom diversity.</title>
        <authorList>
            <person name="Reynolds H.T."/>
            <person name="Vijayakumar V."/>
            <person name="Gluck-Thaler E."/>
            <person name="Korotkin H.B."/>
            <person name="Matheny P.B."/>
            <person name="Slot J.C."/>
        </authorList>
    </citation>
    <scope>NUCLEOTIDE SEQUENCE [LARGE SCALE GENOMIC DNA]</scope>
    <source>
        <strain evidence="2 3">2631</strain>
    </source>
</reference>
<feature type="transmembrane region" description="Helical" evidence="1">
    <location>
        <begin position="60"/>
        <end position="78"/>
    </location>
</feature>
<dbReference type="InParanoid" id="A0A409XPY8"/>
<sequence>MASHTNGEALPLLGLTRPQRIHYVDNLRASLTVLLIFHHAAVECTLSNLPMHIFININKAALWGLFFFVSGYSSTLALGSSTDLQFLVSRMVKIGLPAWVYAVIGHRLLFIVLTVLWSDVFGNTVPGWVYSLLSGPVVYVFYLLLMDCAHLGARWWKREWPDSIPSVLTSVFRPSSQQQFYTSIELAAIALALYIFVSCLGIQIPLLSIYRFLSNDFPSFDAPVAYAIAYVVGVNFPQIQSDYMNITSSRGYGTLCISLLVSSSSLTIAQQLSTSLHQFIQLRDQYFFVNAGLNPHTAFYAIWCTFVFLTIPYSVVSIFSRSSWANREWGFLARHTYIQMYVNMIPILVAVHYTRWVGDVFLRVVVVGMIGVVVSWIGMLGGLLLWMKVSPRLQRQT</sequence>
<dbReference type="AlphaFoldDB" id="A0A409XPY8"/>